<dbReference type="PANTHER" id="PTHR35850:SF1">
    <property type="entry name" value="TYPE VI SECRETION SYSTEM SHEATH PROTEIN TSSB1"/>
    <property type="match status" value="1"/>
</dbReference>
<dbReference type="InterPro" id="IPR008312">
    <property type="entry name" value="T6SS_TssB1"/>
</dbReference>
<dbReference type="KEGG" id="mri:Mal4_56160"/>
<evidence type="ECO:0000313" key="2">
    <source>
        <dbReference type="EMBL" id="QDU41251.1"/>
    </source>
</evidence>
<accession>A0A517ZFK8</accession>
<dbReference type="NCBIfam" id="TIGR03358">
    <property type="entry name" value="VI_chp_5"/>
    <property type="match status" value="1"/>
</dbReference>
<protein>
    <recommendedName>
        <fullName evidence="4">Type VI secretion protein</fullName>
    </recommendedName>
</protein>
<organism evidence="2 3">
    <name type="scientific">Maioricimonas rarisocia</name>
    <dbReference type="NCBI Taxonomy" id="2528026"/>
    <lineage>
        <taxon>Bacteria</taxon>
        <taxon>Pseudomonadati</taxon>
        <taxon>Planctomycetota</taxon>
        <taxon>Planctomycetia</taxon>
        <taxon>Planctomycetales</taxon>
        <taxon>Planctomycetaceae</taxon>
        <taxon>Maioricimonas</taxon>
    </lineage>
</organism>
<dbReference type="RefSeq" id="WP_145372466.1">
    <property type="nucleotide sequence ID" value="NZ_CP036275.1"/>
</dbReference>
<dbReference type="OrthoDB" id="9789942at2"/>
<reference evidence="2 3" key="1">
    <citation type="submission" date="2019-02" db="EMBL/GenBank/DDBJ databases">
        <title>Deep-cultivation of Planctomycetes and their phenomic and genomic characterization uncovers novel biology.</title>
        <authorList>
            <person name="Wiegand S."/>
            <person name="Jogler M."/>
            <person name="Boedeker C."/>
            <person name="Pinto D."/>
            <person name="Vollmers J."/>
            <person name="Rivas-Marin E."/>
            <person name="Kohn T."/>
            <person name="Peeters S.H."/>
            <person name="Heuer A."/>
            <person name="Rast P."/>
            <person name="Oberbeckmann S."/>
            <person name="Bunk B."/>
            <person name="Jeske O."/>
            <person name="Meyerdierks A."/>
            <person name="Storesund J.E."/>
            <person name="Kallscheuer N."/>
            <person name="Luecker S."/>
            <person name="Lage O.M."/>
            <person name="Pohl T."/>
            <person name="Merkel B.J."/>
            <person name="Hornburger P."/>
            <person name="Mueller R.-W."/>
            <person name="Bruemmer F."/>
            <person name="Labrenz M."/>
            <person name="Spormann A.M."/>
            <person name="Op den Camp H."/>
            <person name="Overmann J."/>
            <person name="Amann R."/>
            <person name="Jetten M.S.M."/>
            <person name="Mascher T."/>
            <person name="Medema M.H."/>
            <person name="Devos D.P."/>
            <person name="Kaster A.-K."/>
            <person name="Ovreas L."/>
            <person name="Rohde M."/>
            <person name="Galperin M.Y."/>
            <person name="Jogler C."/>
        </authorList>
    </citation>
    <scope>NUCLEOTIDE SEQUENCE [LARGE SCALE GENOMIC DNA]</scope>
    <source>
        <strain evidence="2 3">Mal4</strain>
    </source>
</reference>
<dbReference type="AlphaFoldDB" id="A0A517ZFK8"/>
<dbReference type="Proteomes" id="UP000320496">
    <property type="component" value="Chromosome"/>
</dbReference>
<feature type="coiled-coil region" evidence="1">
    <location>
        <begin position="131"/>
        <end position="158"/>
    </location>
</feature>
<sequence length="177" mass="19789">MSESVHQKLSRVRKPRVHITYEVETEGSTQQKELPFVVGVLGDFSGDPTSPLKPLKDRKFVQIDRDNFDNVMASMTPGLSLKVDNTLADDGSEMAVDLQFKSMSDFSPINIVQQVDPLRKLYETREKLKELQSKADRSDELQDLLEDVLKQSESLKQVASELGLTGSQEDSDSGEDA</sequence>
<dbReference type="PIRSF" id="PIRSF028301">
    <property type="entry name" value="UCP028301"/>
    <property type="match status" value="1"/>
</dbReference>
<keyword evidence="1" id="KW-0175">Coiled coil</keyword>
<dbReference type="EMBL" id="CP036275">
    <property type="protein sequence ID" value="QDU41251.1"/>
    <property type="molecule type" value="Genomic_DNA"/>
</dbReference>
<dbReference type="Pfam" id="PF05591">
    <property type="entry name" value="T6SS_VipA"/>
    <property type="match status" value="1"/>
</dbReference>
<evidence type="ECO:0000313" key="3">
    <source>
        <dbReference type="Proteomes" id="UP000320496"/>
    </source>
</evidence>
<evidence type="ECO:0008006" key="4">
    <source>
        <dbReference type="Google" id="ProtNLM"/>
    </source>
</evidence>
<dbReference type="PANTHER" id="PTHR35850">
    <property type="entry name" value="CYTOPLASMIC PROTEIN-RELATED"/>
    <property type="match status" value="1"/>
</dbReference>
<gene>
    <name evidence="2" type="ORF">Mal4_56160</name>
</gene>
<keyword evidence="3" id="KW-1185">Reference proteome</keyword>
<evidence type="ECO:0000256" key="1">
    <source>
        <dbReference type="SAM" id="Coils"/>
    </source>
</evidence>
<proteinExistence type="predicted"/>
<name>A0A517ZFK8_9PLAN</name>